<organism evidence="1 2">
    <name type="scientific">Streptomyces caniscabiei</name>
    <dbReference type="NCBI Taxonomy" id="2746961"/>
    <lineage>
        <taxon>Bacteria</taxon>
        <taxon>Bacillati</taxon>
        <taxon>Actinomycetota</taxon>
        <taxon>Actinomycetes</taxon>
        <taxon>Kitasatosporales</taxon>
        <taxon>Streptomycetaceae</taxon>
        <taxon>Streptomyces</taxon>
    </lineage>
</organism>
<protein>
    <submittedName>
        <fullName evidence="1">Gamma-glutamyl-gamma-aminobutyrate hydrolase family protein</fullName>
    </submittedName>
</protein>
<dbReference type="PANTHER" id="PTHR43235:SF1">
    <property type="entry name" value="GLUTAMINE AMIDOTRANSFERASE PB2B2.05-RELATED"/>
    <property type="match status" value="1"/>
</dbReference>
<dbReference type="Proteomes" id="UP000661025">
    <property type="component" value="Unassembled WGS sequence"/>
</dbReference>
<dbReference type="InterPro" id="IPR029062">
    <property type="entry name" value="Class_I_gatase-like"/>
</dbReference>
<evidence type="ECO:0000313" key="2">
    <source>
        <dbReference type="Proteomes" id="UP000661025"/>
    </source>
</evidence>
<dbReference type="InterPro" id="IPR044668">
    <property type="entry name" value="PuuD-like"/>
</dbReference>
<gene>
    <name evidence="1" type="ORF">IHE70_40270</name>
</gene>
<keyword evidence="1" id="KW-0378">Hydrolase</keyword>
<reference evidence="1" key="1">
    <citation type="submission" date="2020-09" db="EMBL/GenBank/DDBJ databases">
        <title>Streptomyces canutascabiei sp. nov., which causes potato common scab and is distributed across the world.</title>
        <authorList>
            <person name="Nguyen H.P."/>
            <person name="Weisberg A.J."/>
            <person name="Chang J.H."/>
            <person name="Clarke C.R."/>
        </authorList>
    </citation>
    <scope>NUCLEOTIDE SEQUENCE</scope>
    <source>
        <strain evidence="1">ID-01-6.2a</strain>
    </source>
</reference>
<dbReference type="PROSITE" id="PS51273">
    <property type="entry name" value="GATASE_TYPE_1"/>
    <property type="match status" value="1"/>
</dbReference>
<dbReference type="Pfam" id="PF07722">
    <property type="entry name" value="Peptidase_C26"/>
    <property type="match status" value="1"/>
</dbReference>
<dbReference type="SUPFAM" id="SSF52317">
    <property type="entry name" value="Class I glutamine amidotransferase-like"/>
    <property type="match status" value="1"/>
</dbReference>
<accession>A0A927LAV5</accession>
<proteinExistence type="predicted"/>
<evidence type="ECO:0000313" key="1">
    <source>
        <dbReference type="EMBL" id="MBD9729316.1"/>
    </source>
</evidence>
<dbReference type="PANTHER" id="PTHR43235">
    <property type="entry name" value="GLUTAMINE AMIDOTRANSFERASE PB2B2.05-RELATED"/>
    <property type="match status" value="1"/>
</dbReference>
<comment type="caution">
    <text evidence="1">The sequence shown here is derived from an EMBL/GenBank/DDBJ whole genome shotgun (WGS) entry which is preliminary data.</text>
</comment>
<dbReference type="GO" id="GO:0005829">
    <property type="term" value="C:cytosol"/>
    <property type="evidence" value="ECO:0007669"/>
    <property type="project" value="TreeGrafter"/>
</dbReference>
<dbReference type="InterPro" id="IPR011697">
    <property type="entry name" value="Peptidase_C26"/>
</dbReference>
<dbReference type="Gene3D" id="3.40.50.880">
    <property type="match status" value="1"/>
</dbReference>
<dbReference type="GO" id="GO:0033969">
    <property type="term" value="F:gamma-glutamyl-gamma-aminobutyrate hydrolase activity"/>
    <property type="evidence" value="ECO:0007669"/>
    <property type="project" value="TreeGrafter"/>
</dbReference>
<dbReference type="CDD" id="cd01745">
    <property type="entry name" value="GATase1_2"/>
    <property type="match status" value="1"/>
</dbReference>
<name>A0A927LAV5_9ACTN</name>
<dbReference type="AlphaFoldDB" id="A0A927LAV5"/>
<dbReference type="GO" id="GO:0006598">
    <property type="term" value="P:polyamine catabolic process"/>
    <property type="evidence" value="ECO:0007669"/>
    <property type="project" value="TreeGrafter"/>
</dbReference>
<sequence>MAVTADTSVLSWTIWKDVPSAVLPLAYLEKVTGAGGSPLLVPPLPDAVEDVMGRVDALLMSGGQDIDPARYGAVPGPYALPSDPVRDEAELRALAVAERRGIPVLAICRGLQLVSISRGGTLHEHHPEHSPKVPGHYDRRAVRLAPNSLAGSVMGASASVYCHHHQSVDVLGAGLVATGWAEDGLVEVVEDPSARFMVGLQAHAELGEDTRPLFRAFVDAAR</sequence>
<dbReference type="EMBL" id="JACYXT010000025">
    <property type="protein sequence ID" value="MBD9729316.1"/>
    <property type="molecule type" value="Genomic_DNA"/>
</dbReference>